<accession>A0A645GS26</accession>
<name>A0A645GS26_9ZZZZ</name>
<organism evidence="1">
    <name type="scientific">bioreactor metagenome</name>
    <dbReference type="NCBI Taxonomy" id="1076179"/>
    <lineage>
        <taxon>unclassified sequences</taxon>
        <taxon>metagenomes</taxon>
        <taxon>ecological metagenomes</taxon>
    </lineage>
</organism>
<comment type="caution">
    <text evidence="1">The sequence shown here is derived from an EMBL/GenBank/DDBJ whole genome shotgun (WGS) entry which is preliminary data.</text>
</comment>
<dbReference type="AlphaFoldDB" id="A0A645GS26"/>
<gene>
    <name evidence="1" type="ORF">SDC9_176187</name>
</gene>
<reference evidence="1" key="1">
    <citation type="submission" date="2019-08" db="EMBL/GenBank/DDBJ databases">
        <authorList>
            <person name="Kucharzyk K."/>
            <person name="Murdoch R.W."/>
            <person name="Higgins S."/>
            <person name="Loffler F."/>
        </authorList>
    </citation>
    <scope>NUCLEOTIDE SEQUENCE</scope>
</reference>
<protein>
    <submittedName>
        <fullName evidence="1">Uncharacterized protein</fullName>
    </submittedName>
</protein>
<evidence type="ECO:0000313" key="1">
    <source>
        <dbReference type="EMBL" id="MPN28742.1"/>
    </source>
</evidence>
<proteinExistence type="predicted"/>
<dbReference type="EMBL" id="VSSQ01079135">
    <property type="protein sequence ID" value="MPN28742.1"/>
    <property type="molecule type" value="Genomic_DNA"/>
</dbReference>
<sequence length="175" mass="19795">MLDRVAVCLLQIGSILLQCRINFFIAETEADQLVRARDRYFRNGSIADCFSQESIVRKEGMFRIKGDFADVADAVGAGHNVVELFALSRKVTFKAQEVLKEIEMPIRASELSVGDAFVAKRNLFVDDARDFNIFDFAQGFLRDFAFSQLFAGFFDAFGTQETSYVVCAEWRLRSA</sequence>